<proteinExistence type="predicted"/>
<evidence type="ECO:0000313" key="3">
    <source>
        <dbReference type="RefSeq" id="XP_010941558.1"/>
    </source>
</evidence>
<dbReference type="AlphaFoldDB" id="A0A6I9SCN4"/>
<dbReference type="OrthoDB" id="774726at2759"/>
<dbReference type="RefSeq" id="XP_010941559.1">
    <property type="nucleotide sequence ID" value="XM_010943257.1"/>
</dbReference>
<name>A0A6I9SCN4_ELAGV</name>
<organism evidence="2 3">
    <name type="scientific">Elaeis guineensis var. tenera</name>
    <name type="common">Oil palm</name>
    <dbReference type="NCBI Taxonomy" id="51953"/>
    <lineage>
        <taxon>Eukaryota</taxon>
        <taxon>Viridiplantae</taxon>
        <taxon>Streptophyta</taxon>
        <taxon>Embryophyta</taxon>
        <taxon>Tracheophyta</taxon>
        <taxon>Spermatophyta</taxon>
        <taxon>Magnoliopsida</taxon>
        <taxon>Liliopsida</taxon>
        <taxon>Arecaceae</taxon>
        <taxon>Arecoideae</taxon>
        <taxon>Cocoseae</taxon>
        <taxon>Elaeidinae</taxon>
        <taxon>Elaeis</taxon>
    </lineage>
</organism>
<accession>A0A6I9SCN4</accession>
<gene>
    <name evidence="3 4" type="primary">LOC105059807</name>
</gene>
<evidence type="ECO:0000256" key="1">
    <source>
        <dbReference type="SAM" id="MobiDB-lite"/>
    </source>
</evidence>
<feature type="compositionally biased region" description="Basic and acidic residues" evidence="1">
    <location>
        <begin position="81"/>
        <end position="91"/>
    </location>
</feature>
<dbReference type="Proteomes" id="UP000504607">
    <property type="component" value="Unplaced"/>
</dbReference>
<evidence type="ECO:0000313" key="4">
    <source>
        <dbReference type="RefSeq" id="XP_010941559.1"/>
    </source>
</evidence>
<sequence>MEKKESNEGGSSMSPDIQAFCDLVDREAYRIQLLDQMKNQNSGKQLVNKTTTWQPIFEPEDFKLLSEKGPRDLVKAPVGGKEGDSRETKEKRLMRGMKRVGELLPPILAYKEKMQKTTASKGLTIDLNKMDESFHESTQFSV</sequence>
<keyword evidence="2" id="KW-1185">Reference proteome</keyword>
<protein>
    <submittedName>
        <fullName evidence="3 4">Uncharacterized protein LOC105059807</fullName>
    </submittedName>
</protein>
<evidence type="ECO:0000313" key="2">
    <source>
        <dbReference type="Proteomes" id="UP000504607"/>
    </source>
</evidence>
<feature type="region of interest" description="Disordered" evidence="1">
    <location>
        <begin position="68"/>
        <end position="91"/>
    </location>
</feature>
<reference evidence="3 4" key="1">
    <citation type="submission" date="2025-04" db="UniProtKB">
        <authorList>
            <consortium name="RefSeq"/>
        </authorList>
    </citation>
    <scope>IDENTIFICATION</scope>
</reference>
<dbReference type="RefSeq" id="XP_010941558.1">
    <property type="nucleotide sequence ID" value="XM_010943256.1"/>
</dbReference>